<accession>A0AAW0SMU0</accession>
<organism evidence="1 2">
    <name type="scientific">Scylla paramamosain</name>
    <name type="common">Mud crab</name>
    <dbReference type="NCBI Taxonomy" id="85552"/>
    <lineage>
        <taxon>Eukaryota</taxon>
        <taxon>Metazoa</taxon>
        <taxon>Ecdysozoa</taxon>
        <taxon>Arthropoda</taxon>
        <taxon>Crustacea</taxon>
        <taxon>Multicrustacea</taxon>
        <taxon>Malacostraca</taxon>
        <taxon>Eumalacostraca</taxon>
        <taxon>Eucarida</taxon>
        <taxon>Decapoda</taxon>
        <taxon>Pleocyemata</taxon>
        <taxon>Brachyura</taxon>
        <taxon>Eubrachyura</taxon>
        <taxon>Portunoidea</taxon>
        <taxon>Portunidae</taxon>
        <taxon>Portuninae</taxon>
        <taxon>Scylla</taxon>
    </lineage>
</organism>
<name>A0AAW0SMU0_SCYPA</name>
<dbReference type="Proteomes" id="UP001487740">
    <property type="component" value="Unassembled WGS sequence"/>
</dbReference>
<reference evidence="1 2" key="1">
    <citation type="submission" date="2023-03" db="EMBL/GenBank/DDBJ databases">
        <title>High-quality genome of Scylla paramamosain provides insights in environmental adaptation.</title>
        <authorList>
            <person name="Zhang L."/>
        </authorList>
    </citation>
    <scope>NUCLEOTIDE SEQUENCE [LARGE SCALE GENOMIC DNA]</scope>
    <source>
        <strain evidence="1">LZ_2023a</strain>
        <tissue evidence="1">Muscle</tissue>
    </source>
</reference>
<proteinExistence type="predicted"/>
<evidence type="ECO:0000313" key="2">
    <source>
        <dbReference type="Proteomes" id="UP001487740"/>
    </source>
</evidence>
<dbReference type="EMBL" id="JARAKH010000048">
    <property type="protein sequence ID" value="KAK8376715.1"/>
    <property type="molecule type" value="Genomic_DNA"/>
</dbReference>
<protein>
    <submittedName>
        <fullName evidence="1">Uncharacterized protein</fullName>
    </submittedName>
</protein>
<sequence>MSGGEEGVRRGVLKAWCVLWQVKISVRRLHCSEKRSPLSHSVQYPATQGPQLARLPASVCRHFDHKQQVHRRFPFRETILRTEKGV</sequence>
<evidence type="ECO:0000313" key="1">
    <source>
        <dbReference type="EMBL" id="KAK8376715.1"/>
    </source>
</evidence>
<gene>
    <name evidence="1" type="ORF">O3P69_009965</name>
</gene>
<dbReference type="AlphaFoldDB" id="A0AAW0SMU0"/>
<keyword evidence="2" id="KW-1185">Reference proteome</keyword>
<comment type="caution">
    <text evidence="1">The sequence shown here is derived from an EMBL/GenBank/DDBJ whole genome shotgun (WGS) entry which is preliminary data.</text>
</comment>